<sequence length="100" mass="10986">MIRSALFSPRAVLFQAKGSMLFNMSDVASTSLFGHQAHPSDTHPRARMRLCSRRLTSFHYAAGCLSDPAVPGATAPTNLSHSFECSYFFFLLFICAAHNS</sequence>
<gene>
    <name evidence="1" type="ORF">CALVIDRAFT_275462</name>
</gene>
<dbReference type="AlphaFoldDB" id="A0A167QZU4"/>
<dbReference type="EMBL" id="KV417269">
    <property type="protein sequence ID" value="KZP00416.1"/>
    <property type="molecule type" value="Genomic_DNA"/>
</dbReference>
<dbReference type="Proteomes" id="UP000076738">
    <property type="component" value="Unassembled WGS sequence"/>
</dbReference>
<evidence type="ECO:0000313" key="1">
    <source>
        <dbReference type="EMBL" id="KZP00416.1"/>
    </source>
</evidence>
<proteinExistence type="predicted"/>
<evidence type="ECO:0000313" key="2">
    <source>
        <dbReference type="Proteomes" id="UP000076738"/>
    </source>
</evidence>
<organism evidence="1 2">
    <name type="scientific">Calocera viscosa (strain TUFC12733)</name>
    <dbReference type="NCBI Taxonomy" id="1330018"/>
    <lineage>
        <taxon>Eukaryota</taxon>
        <taxon>Fungi</taxon>
        <taxon>Dikarya</taxon>
        <taxon>Basidiomycota</taxon>
        <taxon>Agaricomycotina</taxon>
        <taxon>Dacrymycetes</taxon>
        <taxon>Dacrymycetales</taxon>
        <taxon>Dacrymycetaceae</taxon>
        <taxon>Calocera</taxon>
    </lineage>
</organism>
<name>A0A167QZU4_CALVF</name>
<keyword evidence="2" id="KW-1185">Reference proteome</keyword>
<accession>A0A167QZU4</accession>
<reference evidence="1 2" key="1">
    <citation type="journal article" date="2016" name="Mol. Biol. Evol.">
        <title>Comparative Genomics of Early-Diverging Mushroom-Forming Fungi Provides Insights into the Origins of Lignocellulose Decay Capabilities.</title>
        <authorList>
            <person name="Nagy L.G."/>
            <person name="Riley R."/>
            <person name="Tritt A."/>
            <person name="Adam C."/>
            <person name="Daum C."/>
            <person name="Floudas D."/>
            <person name="Sun H."/>
            <person name="Yadav J.S."/>
            <person name="Pangilinan J."/>
            <person name="Larsson K.H."/>
            <person name="Matsuura K."/>
            <person name="Barry K."/>
            <person name="Labutti K."/>
            <person name="Kuo R."/>
            <person name="Ohm R.A."/>
            <person name="Bhattacharya S.S."/>
            <person name="Shirouzu T."/>
            <person name="Yoshinaga Y."/>
            <person name="Martin F.M."/>
            <person name="Grigoriev I.V."/>
            <person name="Hibbett D.S."/>
        </authorList>
    </citation>
    <scope>NUCLEOTIDE SEQUENCE [LARGE SCALE GENOMIC DNA]</scope>
    <source>
        <strain evidence="1 2">TUFC12733</strain>
    </source>
</reference>
<protein>
    <submittedName>
        <fullName evidence="1">Uncharacterized protein</fullName>
    </submittedName>
</protein>